<dbReference type="CDD" id="cd00088">
    <property type="entry name" value="HPT"/>
    <property type="match status" value="1"/>
</dbReference>
<dbReference type="EMBL" id="UOFI01000131">
    <property type="protein sequence ID" value="VAW68470.1"/>
    <property type="molecule type" value="Genomic_DNA"/>
</dbReference>
<dbReference type="AlphaFoldDB" id="A0A3B0XUN1"/>
<protein>
    <recommendedName>
        <fullName evidence="1">HPt domain-containing protein</fullName>
    </recommendedName>
</protein>
<dbReference type="Gene3D" id="1.20.120.160">
    <property type="entry name" value="HPT domain"/>
    <property type="match status" value="1"/>
</dbReference>
<feature type="domain" description="HPt" evidence="1">
    <location>
        <begin position="18"/>
        <end position="111"/>
    </location>
</feature>
<organism evidence="2">
    <name type="scientific">hydrothermal vent metagenome</name>
    <dbReference type="NCBI Taxonomy" id="652676"/>
    <lineage>
        <taxon>unclassified sequences</taxon>
        <taxon>metagenomes</taxon>
        <taxon>ecological metagenomes</taxon>
    </lineage>
</organism>
<dbReference type="SUPFAM" id="SSF47226">
    <property type="entry name" value="Histidine-containing phosphotransfer domain, HPT domain"/>
    <property type="match status" value="1"/>
</dbReference>
<evidence type="ECO:0000313" key="2">
    <source>
        <dbReference type="EMBL" id="VAW68470.1"/>
    </source>
</evidence>
<evidence type="ECO:0000259" key="1">
    <source>
        <dbReference type="PROSITE" id="PS50894"/>
    </source>
</evidence>
<reference evidence="2" key="1">
    <citation type="submission" date="2018-06" db="EMBL/GenBank/DDBJ databases">
        <authorList>
            <person name="Zhirakovskaya E."/>
        </authorList>
    </citation>
    <scope>NUCLEOTIDE SEQUENCE</scope>
</reference>
<dbReference type="InterPro" id="IPR036641">
    <property type="entry name" value="HPT_dom_sf"/>
</dbReference>
<dbReference type="GO" id="GO:0000160">
    <property type="term" value="P:phosphorelay signal transduction system"/>
    <property type="evidence" value="ECO:0007669"/>
    <property type="project" value="InterPro"/>
</dbReference>
<gene>
    <name evidence="2" type="ORF">MNBD_GAMMA09-1989</name>
</gene>
<dbReference type="InterPro" id="IPR008207">
    <property type="entry name" value="Sig_transdc_His_kin_Hpt_dom"/>
</dbReference>
<accession>A0A3B0XUN1</accession>
<proteinExistence type="predicted"/>
<sequence>MSESVLDWVVFNEISGLMEDALGEFIGTYLENSPKLLLKLQTALTEKDLEGVFHHAHQLKGGSGSIGAVQVFQLTKQIEERARAGSAQGLEELFSELQLAYEKAACELKTHQ</sequence>
<dbReference type="Pfam" id="PF01627">
    <property type="entry name" value="Hpt"/>
    <property type="match status" value="1"/>
</dbReference>
<dbReference type="SMART" id="SM00073">
    <property type="entry name" value="HPT"/>
    <property type="match status" value="1"/>
</dbReference>
<dbReference type="PROSITE" id="PS50894">
    <property type="entry name" value="HPT"/>
    <property type="match status" value="1"/>
</dbReference>
<name>A0A3B0XUN1_9ZZZZ</name>